<comment type="caution">
    <text evidence="6">The sequence shown here is derived from an EMBL/GenBank/DDBJ whole genome shotgun (WGS) entry which is preliminary data.</text>
</comment>
<dbReference type="Pfam" id="PF01329">
    <property type="entry name" value="Pterin_4a"/>
    <property type="match status" value="1"/>
</dbReference>
<dbReference type="SUPFAM" id="SSF55248">
    <property type="entry name" value="PCD-like"/>
    <property type="match status" value="1"/>
</dbReference>
<organism evidence="6 7">
    <name type="scientific">Pseudarthrobacter siccitolerans</name>
    <dbReference type="NCBI Taxonomy" id="861266"/>
    <lineage>
        <taxon>Bacteria</taxon>
        <taxon>Bacillati</taxon>
        <taxon>Actinomycetota</taxon>
        <taxon>Actinomycetes</taxon>
        <taxon>Micrococcales</taxon>
        <taxon>Micrococcaceae</taxon>
        <taxon>Pseudarthrobacter</taxon>
    </lineage>
</organism>
<sequence length="112" mass="12126">MSSKDVLSPERLEDALAVLPHWRYREGALVTVYKMPTSAAALELIAAVGRLAEEQNHHPDLDWRYNRVFLRYTSHDAGGEVTARDVGAAEAVSEAAAAVHAVAEPAKHPAAL</sequence>
<proteinExistence type="inferred from homology"/>
<evidence type="ECO:0000256" key="1">
    <source>
        <dbReference type="ARBA" id="ARBA00001554"/>
    </source>
</evidence>
<dbReference type="OrthoDB" id="15077at2"/>
<dbReference type="Gene3D" id="3.30.1360.20">
    <property type="entry name" value="Transcriptional coactivator/pterin dehydratase"/>
    <property type="match status" value="1"/>
</dbReference>
<keyword evidence="7" id="KW-1185">Reference proteome</keyword>
<protein>
    <recommendedName>
        <fullName evidence="4">Putative pterin-4-alpha-carbinolamine dehydratase</fullName>
        <ecNumber evidence="3">4.2.1.96</ecNumber>
    </recommendedName>
</protein>
<dbReference type="EMBL" id="CAQI01000036">
    <property type="protein sequence ID" value="CCQ45476.1"/>
    <property type="molecule type" value="Genomic_DNA"/>
</dbReference>
<dbReference type="RefSeq" id="WP_050054468.1">
    <property type="nucleotide sequence ID" value="NZ_CAQI01000036.1"/>
</dbReference>
<dbReference type="STRING" id="861266.ARTSIC4J27_1418"/>
<dbReference type="InterPro" id="IPR036428">
    <property type="entry name" value="PCD_sf"/>
</dbReference>
<dbReference type="PANTHER" id="PTHR12599">
    <property type="entry name" value="PTERIN-4-ALPHA-CARBINOLAMINE DEHYDRATASE"/>
    <property type="match status" value="1"/>
</dbReference>
<evidence type="ECO:0000256" key="4">
    <source>
        <dbReference type="ARBA" id="ARBA00021735"/>
    </source>
</evidence>
<dbReference type="InterPro" id="IPR001533">
    <property type="entry name" value="Pterin_deHydtase"/>
</dbReference>
<evidence type="ECO:0000313" key="6">
    <source>
        <dbReference type="EMBL" id="CCQ45476.1"/>
    </source>
</evidence>
<dbReference type="GO" id="GO:0006729">
    <property type="term" value="P:tetrahydrobiopterin biosynthetic process"/>
    <property type="evidence" value="ECO:0007669"/>
    <property type="project" value="InterPro"/>
</dbReference>
<evidence type="ECO:0000256" key="2">
    <source>
        <dbReference type="ARBA" id="ARBA00006472"/>
    </source>
</evidence>
<comment type="similarity">
    <text evidence="2">Belongs to the pterin-4-alpha-carbinolamine dehydratase family.</text>
</comment>
<reference evidence="7" key="1">
    <citation type="journal article" date="2014" name="Genome Announc.">
        <title>Genome Sequence of Arthrobacter siccitolerans 4J27, a Xeroprotectant-Producing Desiccation-Tolerant Microorganism.</title>
        <authorList>
            <person name="Manzanera M."/>
            <person name="Santa-Cruz-Calvo L."/>
            <person name="Vilchez J.I."/>
            <person name="Garcia-Fontana C."/>
            <person name="Silva-Castro G.A."/>
            <person name="Calvo C."/>
            <person name="Gonzalez-Lopez J."/>
        </authorList>
    </citation>
    <scope>NUCLEOTIDE SEQUENCE [LARGE SCALE GENOMIC DNA]</scope>
    <source>
        <strain evidence="7">4J27</strain>
    </source>
</reference>
<evidence type="ECO:0000256" key="5">
    <source>
        <dbReference type="ARBA" id="ARBA00023239"/>
    </source>
</evidence>
<evidence type="ECO:0000313" key="7">
    <source>
        <dbReference type="Proteomes" id="UP000035722"/>
    </source>
</evidence>
<gene>
    <name evidence="6" type="ORF">ARTSIC4J27_1418</name>
</gene>
<dbReference type="GO" id="GO:0008124">
    <property type="term" value="F:4-alpha-hydroxytetrahydrobiopterin dehydratase activity"/>
    <property type="evidence" value="ECO:0007669"/>
    <property type="project" value="UniProtKB-EC"/>
</dbReference>
<dbReference type="EC" id="4.2.1.96" evidence="3"/>
<comment type="catalytic activity">
    <reaction evidence="1">
        <text>(4aS,6R)-4a-hydroxy-L-erythro-5,6,7,8-tetrahydrobiopterin = (6R)-L-erythro-6,7-dihydrobiopterin + H2O</text>
        <dbReference type="Rhea" id="RHEA:11920"/>
        <dbReference type="ChEBI" id="CHEBI:15377"/>
        <dbReference type="ChEBI" id="CHEBI:15642"/>
        <dbReference type="ChEBI" id="CHEBI:43120"/>
        <dbReference type="EC" id="4.2.1.96"/>
    </reaction>
</comment>
<dbReference type="Proteomes" id="UP000035722">
    <property type="component" value="Unassembled WGS sequence"/>
</dbReference>
<keyword evidence="5 6" id="KW-0456">Lyase</keyword>
<name>A0A024H195_9MICC</name>
<accession>A0A024H195</accession>
<dbReference type="AlphaFoldDB" id="A0A024H195"/>
<evidence type="ECO:0000256" key="3">
    <source>
        <dbReference type="ARBA" id="ARBA00013252"/>
    </source>
</evidence>
<dbReference type="CDD" id="cd00488">
    <property type="entry name" value="PCD_DCoH"/>
    <property type="match status" value="1"/>
</dbReference>
<dbReference type="PANTHER" id="PTHR12599:SF0">
    <property type="entry name" value="PTERIN-4-ALPHA-CARBINOLAMINE DEHYDRATASE"/>
    <property type="match status" value="1"/>
</dbReference>